<dbReference type="GO" id="GO:0006355">
    <property type="term" value="P:regulation of DNA-templated transcription"/>
    <property type="evidence" value="ECO:0007669"/>
    <property type="project" value="InterPro"/>
</dbReference>
<evidence type="ECO:0000256" key="1">
    <source>
        <dbReference type="ARBA" id="ARBA00022649"/>
    </source>
</evidence>
<dbReference type="Gene3D" id="1.20.5.780">
    <property type="entry name" value="Single helix bin"/>
    <property type="match status" value="1"/>
</dbReference>
<dbReference type="SUPFAM" id="SSF47598">
    <property type="entry name" value="Ribbon-helix-helix"/>
    <property type="match status" value="1"/>
</dbReference>
<dbReference type="PANTHER" id="PTHR35401:SF2">
    <property type="entry name" value="ABC-TYPE TRANSPORT SYSTEM"/>
    <property type="match status" value="1"/>
</dbReference>
<keyword evidence="4" id="KW-1185">Reference proteome</keyword>
<sequence length="94" mass="10344">MTNTSRMTRIGLKTTASVKDLIETAAAIKGVTVTDFILEAVIEKSGLVLQEHHTITLSREGQLALVKILGENTEPTQYMKDLMALPRIQPSHNN</sequence>
<dbReference type="InterPro" id="IPR010985">
    <property type="entry name" value="Ribbon_hlx_hlx"/>
</dbReference>
<keyword evidence="1" id="KW-1277">Toxin-antitoxin system</keyword>
<evidence type="ECO:0008006" key="5">
    <source>
        <dbReference type="Google" id="ProtNLM"/>
    </source>
</evidence>
<evidence type="ECO:0000313" key="3">
    <source>
        <dbReference type="EMBL" id="BCM26196.1"/>
    </source>
</evidence>
<dbReference type="InterPro" id="IPR014795">
    <property type="entry name" value="TacA_1-like"/>
</dbReference>
<evidence type="ECO:0000313" key="4">
    <source>
        <dbReference type="Proteomes" id="UP000826722"/>
    </source>
</evidence>
<protein>
    <recommendedName>
        <fullName evidence="5">DUF1778 domain-containing protein</fullName>
    </recommendedName>
</protein>
<accession>A0A8E3ZI56</accession>
<dbReference type="EMBL" id="AP024110">
    <property type="protein sequence ID" value="BCM26196.1"/>
    <property type="molecule type" value="Genomic_DNA"/>
</dbReference>
<dbReference type="RefSeq" id="WP_221764211.1">
    <property type="nucleotide sequence ID" value="NZ_AP024110.1"/>
</dbReference>
<dbReference type="AlphaFoldDB" id="A0A8E3ZI56"/>
<organism evidence="3 4">
    <name type="scientific">Methyloradius palustris</name>
    <dbReference type="NCBI Taxonomy" id="2778876"/>
    <lineage>
        <taxon>Bacteria</taxon>
        <taxon>Pseudomonadati</taxon>
        <taxon>Pseudomonadota</taxon>
        <taxon>Betaproteobacteria</taxon>
        <taxon>Nitrosomonadales</taxon>
        <taxon>Methylophilaceae</taxon>
        <taxon>Methyloradius</taxon>
    </lineage>
</organism>
<proteinExistence type="inferred from homology"/>
<dbReference type="KEGG" id="mpau:ZMTM_24550"/>
<dbReference type="Pfam" id="PF08681">
    <property type="entry name" value="TacA1"/>
    <property type="match status" value="1"/>
</dbReference>
<dbReference type="Proteomes" id="UP000826722">
    <property type="component" value="Chromosome"/>
</dbReference>
<dbReference type="PANTHER" id="PTHR35401">
    <property type="entry name" value="COPG FAMILY HELIX-TURN-HELIX PROTEIN-RELATED-RELATED"/>
    <property type="match status" value="1"/>
</dbReference>
<name>A0A8E3ZI56_9PROT</name>
<comment type="similarity">
    <text evidence="2">Belongs to the TacA antitoxin family.</text>
</comment>
<reference evidence="3" key="1">
    <citation type="journal article" date="2021" name="Arch. Microbiol.">
        <title>Methyloradius palustris gen. nov., sp. nov., a methanol-oxidizing bacterium isolated from snow.</title>
        <authorList>
            <person name="Miyadera T."/>
            <person name="Kojima H."/>
            <person name="Fukui M."/>
        </authorList>
    </citation>
    <scope>NUCLEOTIDE SEQUENCE</scope>
    <source>
        <strain evidence="3">Zm11</strain>
    </source>
</reference>
<gene>
    <name evidence="3" type="ORF">ZMTM_24550</name>
</gene>
<evidence type="ECO:0000256" key="2">
    <source>
        <dbReference type="ARBA" id="ARBA00049988"/>
    </source>
</evidence>